<name>A0A1G2K4L0_9BACT</name>
<dbReference type="InterPro" id="IPR003615">
    <property type="entry name" value="HNH_nuc"/>
</dbReference>
<dbReference type="CDD" id="cd00085">
    <property type="entry name" value="HNHc"/>
    <property type="match status" value="1"/>
</dbReference>
<reference evidence="1 2" key="1">
    <citation type="journal article" date="2016" name="Nat. Commun.">
        <title>Thousands of microbial genomes shed light on interconnected biogeochemical processes in an aquifer system.</title>
        <authorList>
            <person name="Anantharaman K."/>
            <person name="Brown C.T."/>
            <person name="Hug L.A."/>
            <person name="Sharon I."/>
            <person name="Castelle C.J."/>
            <person name="Probst A.J."/>
            <person name="Thomas B.C."/>
            <person name="Singh A."/>
            <person name="Wilkins M.J."/>
            <person name="Karaoz U."/>
            <person name="Brodie E.L."/>
            <person name="Williams K.H."/>
            <person name="Hubbard S.S."/>
            <person name="Banfield J.F."/>
        </authorList>
    </citation>
    <scope>NUCLEOTIDE SEQUENCE [LARGE SCALE GENOMIC DNA]</scope>
</reference>
<accession>A0A1G2K4L0</accession>
<evidence type="ECO:0008006" key="3">
    <source>
        <dbReference type="Google" id="ProtNLM"/>
    </source>
</evidence>
<comment type="caution">
    <text evidence="1">The sequence shown here is derived from an EMBL/GenBank/DDBJ whole genome shotgun (WGS) entry which is preliminary data.</text>
</comment>
<protein>
    <recommendedName>
        <fullName evidence="3">HNH nuclease domain-containing protein</fullName>
    </recommendedName>
</protein>
<sequence>MKRRTLLLGVLALLCVVLVAWFFVHIARTPGGAEKNYAGVEKAGPAHSYPDPALTPGAVFPNVTEKEVCRPGYASGARRVSSKEKREVYRRYGKEKPKDPQSYEVDHFISLGLGGSNDIANLWPEPAGPKPGFREKDRVENYLHSEVCAGRITLKEAQERIKEDWYKVYLEIQKKK</sequence>
<dbReference type="AlphaFoldDB" id="A0A1G2K4L0"/>
<dbReference type="Proteomes" id="UP000177152">
    <property type="component" value="Unassembled WGS sequence"/>
</dbReference>
<evidence type="ECO:0000313" key="1">
    <source>
        <dbReference type="EMBL" id="OGZ94325.1"/>
    </source>
</evidence>
<proteinExistence type="predicted"/>
<evidence type="ECO:0000313" key="2">
    <source>
        <dbReference type="Proteomes" id="UP000177152"/>
    </source>
</evidence>
<organism evidence="1 2">
    <name type="scientific">Candidatus Sungbacteria bacterium RIFCSPHIGHO2_01_FULL_47_32</name>
    <dbReference type="NCBI Taxonomy" id="1802264"/>
    <lineage>
        <taxon>Bacteria</taxon>
        <taxon>Candidatus Sungiibacteriota</taxon>
    </lineage>
</organism>
<gene>
    <name evidence="1" type="ORF">A2633_02815</name>
</gene>
<dbReference type="EMBL" id="MHQC01000038">
    <property type="protein sequence ID" value="OGZ94325.1"/>
    <property type="molecule type" value="Genomic_DNA"/>
</dbReference>